<dbReference type="PANTHER" id="PTHR30346:SF0">
    <property type="entry name" value="HCA OPERON TRANSCRIPTIONAL ACTIVATOR HCAR"/>
    <property type="match status" value="1"/>
</dbReference>
<dbReference type="GO" id="GO:0003700">
    <property type="term" value="F:DNA-binding transcription factor activity"/>
    <property type="evidence" value="ECO:0007669"/>
    <property type="project" value="InterPro"/>
</dbReference>
<dbReference type="AlphaFoldDB" id="A0A4R7VXA2"/>
<dbReference type="PROSITE" id="PS50931">
    <property type="entry name" value="HTH_LYSR"/>
    <property type="match status" value="1"/>
</dbReference>
<sequence>MDSRELRYFVAVAEELNFGRAATRLGIAQPPLSRTIQQLERRLGVTLLARTSRSVTLTEAGETLLHDGRRALTALASAERRARRAGSQRLVLTMKPNSDAGLLEKILARYGSEVELRICGIGEQAPLLRDGHADAALLRLPHDDPSEFAYEELLVEGSVAVLPRTHRLADRTSLTMADLADEQLPRWPGSPPNGGPLVQDSAQLMQLVALGRTIALLPQSTEQHLRPDLTCVPVTDAPTSTLVIAWPEDSRSKALAALVQAAMACAVRPTETGAATRERLSDERRRSSGSRR</sequence>
<name>A0A4R7VXA2_9PSEU</name>
<dbReference type="Pfam" id="PF00126">
    <property type="entry name" value="HTH_1"/>
    <property type="match status" value="1"/>
</dbReference>
<dbReference type="Proteomes" id="UP000294927">
    <property type="component" value="Unassembled WGS sequence"/>
</dbReference>
<dbReference type="GO" id="GO:0032993">
    <property type="term" value="C:protein-DNA complex"/>
    <property type="evidence" value="ECO:0007669"/>
    <property type="project" value="TreeGrafter"/>
</dbReference>
<evidence type="ECO:0000313" key="8">
    <source>
        <dbReference type="Proteomes" id="UP000294927"/>
    </source>
</evidence>
<proteinExistence type="inferred from homology"/>
<feature type="compositionally biased region" description="Basic and acidic residues" evidence="5">
    <location>
        <begin position="276"/>
        <end position="286"/>
    </location>
</feature>
<dbReference type="CDD" id="cd08414">
    <property type="entry name" value="PBP2_LTTR_aromatics_like"/>
    <property type="match status" value="1"/>
</dbReference>
<comment type="similarity">
    <text evidence="1">Belongs to the LysR transcriptional regulatory family.</text>
</comment>
<evidence type="ECO:0000256" key="3">
    <source>
        <dbReference type="ARBA" id="ARBA00023125"/>
    </source>
</evidence>
<keyword evidence="2" id="KW-0805">Transcription regulation</keyword>
<dbReference type="SUPFAM" id="SSF53850">
    <property type="entry name" value="Periplasmic binding protein-like II"/>
    <property type="match status" value="1"/>
</dbReference>
<dbReference type="Gene3D" id="3.40.190.290">
    <property type="match status" value="1"/>
</dbReference>
<dbReference type="InterPro" id="IPR005119">
    <property type="entry name" value="LysR_subst-bd"/>
</dbReference>
<dbReference type="Gene3D" id="1.10.10.10">
    <property type="entry name" value="Winged helix-like DNA-binding domain superfamily/Winged helix DNA-binding domain"/>
    <property type="match status" value="1"/>
</dbReference>
<dbReference type="FunFam" id="1.10.10.10:FF:000001">
    <property type="entry name" value="LysR family transcriptional regulator"/>
    <property type="match status" value="1"/>
</dbReference>
<dbReference type="PRINTS" id="PR00039">
    <property type="entry name" value="HTHLYSR"/>
</dbReference>
<dbReference type="Gene3D" id="3.40.190.10">
    <property type="entry name" value="Periplasmic binding protein-like II"/>
    <property type="match status" value="2"/>
</dbReference>
<evidence type="ECO:0000259" key="6">
    <source>
        <dbReference type="PROSITE" id="PS50931"/>
    </source>
</evidence>
<evidence type="ECO:0000313" key="7">
    <source>
        <dbReference type="EMBL" id="TDV53847.1"/>
    </source>
</evidence>
<organism evidence="7 8">
    <name type="scientific">Actinophytocola oryzae</name>
    <dbReference type="NCBI Taxonomy" id="502181"/>
    <lineage>
        <taxon>Bacteria</taxon>
        <taxon>Bacillati</taxon>
        <taxon>Actinomycetota</taxon>
        <taxon>Actinomycetes</taxon>
        <taxon>Pseudonocardiales</taxon>
        <taxon>Pseudonocardiaceae</taxon>
    </lineage>
</organism>
<feature type="domain" description="HTH lysR-type" evidence="6">
    <location>
        <begin position="1"/>
        <end position="58"/>
    </location>
</feature>
<accession>A0A4R7VXA2</accession>
<protein>
    <submittedName>
        <fullName evidence="7">LysR family transcriptional regulator</fullName>
    </submittedName>
</protein>
<dbReference type="OrthoDB" id="4140098at2"/>
<keyword evidence="3" id="KW-0238">DNA-binding</keyword>
<keyword evidence="4" id="KW-0804">Transcription</keyword>
<keyword evidence="8" id="KW-1185">Reference proteome</keyword>
<dbReference type="InterPro" id="IPR036388">
    <property type="entry name" value="WH-like_DNA-bd_sf"/>
</dbReference>
<dbReference type="RefSeq" id="WP_133902867.1">
    <property type="nucleotide sequence ID" value="NZ_SOCP01000004.1"/>
</dbReference>
<dbReference type="InterPro" id="IPR000847">
    <property type="entry name" value="LysR_HTH_N"/>
</dbReference>
<evidence type="ECO:0000256" key="4">
    <source>
        <dbReference type="ARBA" id="ARBA00023163"/>
    </source>
</evidence>
<feature type="region of interest" description="Disordered" evidence="5">
    <location>
        <begin position="268"/>
        <end position="292"/>
    </location>
</feature>
<dbReference type="GO" id="GO:0003677">
    <property type="term" value="F:DNA binding"/>
    <property type="evidence" value="ECO:0007669"/>
    <property type="project" value="UniProtKB-KW"/>
</dbReference>
<dbReference type="Pfam" id="PF03466">
    <property type="entry name" value="LysR_substrate"/>
    <property type="match status" value="1"/>
</dbReference>
<comment type="caution">
    <text evidence="7">The sequence shown here is derived from an EMBL/GenBank/DDBJ whole genome shotgun (WGS) entry which is preliminary data.</text>
</comment>
<evidence type="ECO:0000256" key="2">
    <source>
        <dbReference type="ARBA" id="ARBA00023015"/>
    </source>
</evidence>
<dbReference type="PANTHER" id="PTHR30346">
    <property type="entry name" value="TRANSCRIPTIONAL DUAL REGULATOR HCAR-RELATED"/>
    <property type="match status" value="1"/>
</dbReference>
<dbReference type="InterPro" id="IPR036390">
    <property type="entry name" value="WH_DNA-bd_sf"/>
</dbReference>
<evidence type="ECO:0000256" key="5">
    <source>
        <dbReference type="SAM" id="MobiDB-lite"/>
    </source>
</evidence>
<dbReference type="SUPFAM" id="SSF46785">
    <property type="entry name" value="Winged helix' DNA-binding domain"/>
    <property type="match status" value="1"/>
</dbReference>
<dbReference type="EMBL" id="SOCP01000004">
    <property type="protein sequence ID" value="TDV53847.1"/>
    <property type="molecule type" value="Genomic_DNA"/>
</dbReference>
<reference evidence="7 8" key="1">
    <citation type="submission" date="2019-03" db="EMBL/GenBank/DDBJ databases">
        <title>Genomic Encyclopedia of Archaeal and Bacterial Type Strains, Phase II (KMG-II): from individual species to whole genera.</title>
        <authorList>
            <person name="Goeker M."/>
        </authorList>
    </citation>
    <scope>NUCLEOTIDE SEQUENCE [LARGE SCALE GENOMIC DNA]</scope>
    <source>
        <strain evidence="7 8">DSM 45499</strain>
    </source>
</reference>
<evidence type="ECO:0000256" key="1">
    <source>
        <dbReference type="ARBA" id="ARBA00009437"/>
    </source>
</evidence>
<gene>
    <name evidence="7" type="ORF">CLV71_104315</name>
</gene>